<proteinExistence type="predicted"/>
<evidence type="ECO:0000313" key="3">
    <source>
        <dbReference type="Proteomes" id="UP001500879"/>
    </source>
</evidence>
<dbReference type="RefSeq" id="WP_344025853.1">
    <property type="nucleotide sequence ID" value="NZ_BAAABX010000044.1"/>
</dbReference>
<keyword evidence="3" id="KW-1185">Reference proteome</keyword>
<accession>A0ABN0YWP8</accession>
<dbReference type="Gene3D" id="3.40.50.150">
    <property type="entry name" value="Vaccinia Virus protein VP39"/>
    <property type="match status" value="1"/>
</dbReference>
<name>A0ABN0YWP8_9ACTN</name>
<dbReference type="Pfam" id="PF08241">
    <property type="entry name" value="Methyltransf_11"/>
    <property type="match status" value="1"/>
</dbReference>
<dbReference type="InterPro" id="IPR029063">
    <property type="entry name" value="SAM-dependent_MTases_sf"/>
</dbReference>
<protein>
    <recommendedName>
        <fullName evidence="1">Methyltransferase type 11 domain-containing protein</fullName>
    </recommendedName>
</protein>
<dbReference type="Proteomes" id="UP001500879">
    <property type="component" value="Unassembled WGS sequence"/>
</dbReference>
<dbReference type="EMBL" id="BAAABX010000044">
    <property type="protein sequence ID" value="GAA0413309.1"/>
    <property type="molecule type" value="Genomic_DNA"/>
</dbReference>
<evidence type="ECO:0000259" key="1">
    <source>
        <dbReference type="Pfam" id="PF08241"/>
    </source>
</evidence>
<comment type="caution">
    <text evidence="2">The sequence shown here is derived from an EMBL/GenBank/DDBJ whole genome shotgun (WGS) entry which is preliminary data.</text>
</comment>
<sequence length="271" mass="29433">MTDAARHDEALTDRSLLAGRAYKSGRDLLARQSLYQWQSPRHDLPGLVAEQLRRVRGTVVDVGCGNGKFIRRLREFRPDLRLLGLDISEGILAEVPGPVAVADVARLPLPDGGANALLALHMLYHAEDIPRAVAELGRALAEGGTVIASTNSERDKAELDELWQRASGDILGRERGPSRISLSARFSLEEAPSLLGAVFGTVGVLELPGTITVTDPAPVIAHMASYQAWADRCGVPFDAMIQRAEEIVSQRIEKQGRFEITCLGGLLVCRR</sequence>
<dbReference type="InterPro" id="IPR013216">
    <property type="entry name" value="Methyltransf_11"/>
</dbReference>
<reference evidence="2 3" key="1">
    <citation type="journal article" date="2019" name="Int. J. Syst. Evol. Microbiol.">
        <title>The Global Catalogue of Microorganisms (GCM) 10K type strain sequencing project: providing services to taxonomists for standard genome sequencing and annotation.</title>
        <authorList>
            <consortium name="The Broad Institute Genomics Platform"/>
            <consortium name="The Broad Institute Genome Sequencing Center for Infectious Disease"/>
            <person name="Wu L."/>
            <person name="Ma J."/>
        </authorList>
    </citation>
    <scope>NUCLEOTIDE SEQUENCE [LARGE SCALE GENOMIC DNA]</scope>
    <source>
        <strain evidence="2 3">JCM 4788</strain>
    </source>
</reference>
<feature type="domain" description="Methyltransferase type 11" evidence="1">
    <location>
        <begin position="60"/>
        <end position="147"/>
    </location>
</feature>
<evidence type="ECO:0000313" key="2">
    <source>
        <dbReference type="EMBL" id="GAA0413309.1"/>
    </source>
</evidence>
<dbReference type="PANTHER" id="PTHR43591:SF99">
    <property type="entry name" value="OS06G0646000 PROTEIN"/>
    <property type="match status" value="1"/>
</dbReference>
<gene>
    <name evidence="2" type="ORF">GCM10010357_38080</name>
</gene>
<dbReference type="PANTHER" id="PTHR43591">
    <property type="entry name" value="METHYLTRANSFERASE"/>
    <property type="match status" value="1"/>
</dbReference>
<dbReference type="CDD" id="cd02440">
    <property type="entry name" value="AdoMet_MTases"/>
    <property type="match status" value="1"/>
</dbReference>
<dbReference type="SUPFAM" id="SSF53335">
    <property type="entry name" value="S-adenosyl-L-methionine-dependent methyltransferases"/>
    <property type="match status" value="1"/>
</dbReference>
<organism evidence="2 3">
    <name type="scientific">Streptomyces luteireticuli</name>
    <dbReference type="NCBI Taxonomy" id="173858"/>
    <lineage>
        <taxon>Bacteria</taxon>
        <taxon>Bacillati</taxon>
        <taxon>Actinomycetota</taxon>
        <taxon>Actinomycetes</taxon>
        <taxon>Kitasatosporales</taxon>
        <taxon>Streptomycetaceae</taxon>
        <taxon>Streptomyces</taxon>
    </lineage>
</organism>